<reference evidence="2" key="1">
    <citation type="journal article" date="2021" name="PeerJ">
        <title>Extensive microbial diversity within the chicken gut microbiome revealed by metagenomics and culture.</title>
        <authorList>
            <person name="Gilroy R."/>
            <person name="Ravi A."/>
            <person name="Getino M."/>
            <person name="Pursley I."/>
            <person name="Horton D.L."/>
            <person name="Alikhan N.F."/>
            <person name="Baker D."/>
            <person name="Gharbi K."/>
            <person name="Hall N."/>
            <person name="Watson M."/>
            <person name="Adriaenssens E.M."/>
            <person name="Foster-Nyarko E."/>
            <person name="Jarju S."/>
            <person name="Secka A."/>
            <person name="Antonio M."/>
            <person name="Oren A."/>
            <person name="Chaudhuri R.R."/>
            <person name="La Ragione R."/>
            <person name="Hildebrand F."/>
            <person name="Pallen M.J."/>
        </authorList>
    </citation>
    <scope>NUCLEOTIDE SEQUENCE</scope>
    <source>
        <strain evidence="2">ChiSjej1B19-8411</strain>
    </source>
</reference>
<comment type="caution">
    <text evidence="2">The sequence shown here is derived from an EMBL/GenBank/DDBJ whole genome shotgun (WGS) entry which is preliminary data.</text>
</comment>
<sequence length="245" mass="28036">MDYEWIMDLHTHTLASGHAYCTMQEMWKAASEKGLKILGITEHAPQMPGSCGSLYFTNFRVVPRQRYGVELWLGAELNIMDYDGNVDLKPRDLKDLDVVIASLHLPCIRPGTEAENTRALLKVMENPYVDIIGHPDDSRYPVNYEALVEGAKKYGKVLELNNTSLNPRGFRVGTRENDICMLNYCREYQVPILVNSDAHMDVTVGEFSYAVSLLEELAFPEELVLNRSREAVYPYLNICRRQREE</sequence>
<dbReference type="SMART" id="SM00481">
    <property type="entry name" value="POLIIIAc"/>
    <property type="match status" value="1"/>
</dbReference>
<name>A0A9D1WGS6_9FIRM</name>
<dbReference type="PANTHER" id="PTHR36928:SF1">
    <property type="entry name" value="PHOSPHATASE YCDX-RELATED"/>
    <property type="match status" value="1"/>
</dbReference>
<dbReference type="InterPro" id="IPR016195">
    <property type="entry name" value="Pol/histidinol_Pase-like"/>
</dbReference>
<dbReference type="GO" id="GO:0008270">
    <property type="term" value="F:zinc ion binding"/>
    <property type="evidence" value="ECO:0007669"/>
    <property type="project" value="TreeGrafter"/>
</dbReference>
<dbReference type="Proteomes" id="UP000886817">
    <property type="component" value="Unassembled WGS sequence"/>
</dbReference>
<dbReference type="PANTHER" id="PTHR36928">
    <property type="entry name" value="PHOSPHATASE YCDX-RELATED"/>
    <property type="match status" value="1"/>
</dbReference>
<reference evidence="2" key="2">
    <citation type="submission" date="2021-04" db="EMBL/GenBank/DDBJ databases">
        <authorList>
            <person name="Gilroy R."/>
        </authorList>
    </citation>
    <scope>NUCLEOTIDE SEQUENCE</scope>
    <source>
        <strain evidence="2">ChiSjej1B19-8411</strain>
    </source>
</reference>
<organism evidence="2 3">
    <name type="scientific">Candidatus Blautia gallistercoris</name>
    <dbReference type="NCBI Taxonomy" id="2838490"/>
    <lineage>
        <taxon>Bacteria</taxon>
        <taxon>Bacillati</taxon>
        <taxon>Bacillota</taxon>
        <taxon>Clostridia</taxon>
        <taxon>Lachnospirales</taxon>
        <taxon>Lachnospiraceae</taxon>
        <taxon>Blautia</taxon>
    </lineage>
</organism>
<dbReference type="GO" id="GO:0005829">
    <property type="term" value="C:cytosol"/>
    <property type="evidence" value="ECO:0007669"/>
    <property type="project" value="TreeGrafter"/>
</dbReference>
<protein>
    <submittedName>
        <fullName evidence="2">Phosphatase</fullName>
    </submittedName>
</protein>
<feature type="domain" description="Polymerase/histidinol phosphatase N-terminal" evidence="1">
    <location>
        <begin position="7"/>
        <end position="81"/>
    </location>
</feature>
<dbReference type="CDD" id="cd07437">
    <property type="entry name" value="PHP_HisPPase_Ycdx_like"/>
    <property type="match status" value="1"/>
</dbReference>
<dbReference type="Pfam" id="PF02811">
    <property type="entry name" value="PHP"/>
    <property type="match status" value="1"/>
</dbReference>
<accession>A0A9D1WGS6</accession>
<evidence type="ECO:0000259" key="1">
    <source>
        <dbReference type="SMART" id="SM00481"/>
    </source>
</evidence>
<dbReference type="InterPro" id="IPR003141">
    <property type="entry name" value="Pol/His_phosphatase_N"/>
</dbReference>
<evidence type="ECO:0000313" key="2">
    <source>
        <dbReference type="EMBL" id="HIX58758.1"/>
    </source>
</evidence>
<dbReference type="SUPFAM" id="SSF89550">
    <property type="entry name" value="PHP domain-like"/>
    <property type="match status" value="1"/>
</dbReference>
<dbReference type="InterPro" id="IPR004013">
    <property type="entry name" value="PHP_dom"/>
</dbReference>
<dbReference type="GO" id="GO:0042578">
    <property type="term" value="F:phosphoric ester hydrolase activity"/>
    <property type="evidence" value="ECO:0007669"/>
    <property type="project" value="TreeGrafter"/>
</dbReference>
<dbReference type="InterPro" id="IPR050243">
    <property type="entry name" value="PHP_phosphatase"/>
</dbReference>
<dbReference type="NCBIfam" id="NF006702">
    <property type="entry name" value="PRK09248.1"/>
    <property type="match status" value="1"/>
</dbReference>
<dbReference type="Gene3D" id="3.20.20.140">
    <property type="entry name" value="Metal-dependent hydrolases"/>
    <property type="match status" value="1"/>
</dbReference>
<dbReference type="EMBL" id="DXEX01000079">
    <property type="protein sequence ID" value="HIX58758.1"/>
    <property type="molecule type" value="Genomic_DNA"/>
</dbReference>
<dbReference type="AlphaFoldDB" id="A0A9D1WGS6"/>
<proteinExistence type="predicted"/>
<gene>
    <name evidence="2" type="ORF">IAA45_03470</name>
</gene>
<evidence type="ECO:0000313" key="3">
    <source>
        <dbReference type="Proteomes" id="UP000886817"/>
    </source>
</evidence>